<evidence type="ECO:0000313" key="2">
    <source>
        <dbReference type="EMBL" id="APA13543.1"/>
    </source>
</evidence>
<evidence type="ECO:0000256" key="1">
    <source>
        <dbReference type="SAM" id="MobiDB-lite"/>
    </source>
</evidence>
<feature type="compositionally biased region" description="Polar residues" evidence="1">
    <location>
        <begin position="70"/>
        <end position="79"/>
    </location>
</feature>
<dbReference type="OrthoDB" id="5218421at2759"/>
<reference evidence="3" key="1">
    <citation type="journal article" date="2017" name="Genome Biol. Evol.">
        <title>The complete genome sequence of the phytopathogenic fungus Sclerotinia sclerotiorum reveals insights into the genome architecture of broad host range pathogens.</title>
        <authorList>
            <person name="Derbyshire M."/>
            <person name="Denton-Giles M."/>
            <person name="Hegedus D."/>
            <person name="Seifbarghy S."/>
            <person name="Rollins J."/>
            <person name="van Kan J."/>
            <person name="Seidl M.F."/>
            <person name="Faino L."/>
            <person name="Mbengue M."/>
            <person name="Navaud O."/>
            <person name="Raffaele S."/>
            <person name="Hammond-Kosack K."/>
            <person name="Heard S."/>
            <person name="Oliver R."/>
        </authorList>
    </citation>
    <scope>NUCLEOTIDE SEQUENCE [LARGE SCALE GENOMIC DNA]</scope>
    <source>
        <strain evidence="3">ATCC 18683 / 1980 / Ss-1</strain>
    </source>
</reference>
<organism evidence="2 3">
    <name type="scientific">Sclerotinia sclerotiorum (strain ATCC 18683 / 1980 / Ss-1)</name>
    <name type="common">White mold</name>
    <name type="synonym">Whetzelinia sclerotiorum</name>
    <dbReference type="NCBI Taxonomy" id="665079"/>
    <lineage>
        <taxon>Eukaryota</taxon>
        <taxon>Fungi</taxon>
        <taxon>Dikarya</taxon>
        <taxon>Ascomycota</taxon>
        <taxon>Pezizomycotina</taxon>
        <taxon>Leotiomycetes</taxon>
        <taxon>Helotiales</taxon>
        <taxon>Sclerotiniaceae</taxon>
        <taxon>Sclerotinia</taxon>
    </lineage>
</organism>
<dbReference type="Proteomes" id="UP000177798">
    <property type="component" value="Chromosome 11"/>
</dbReference>
<evidence type="ECO:0000313" key="3">
    <source>
        <dbReference type="Proteomes" id="UP000177798"/>
    </source>
</evidence>
<dbReference type="EMBL" id="CP017824">
    <property type="protein sequence ID" value="APA13543.1"/>
    <property type="molecule type" value="Genomic_DNA"/>
</dbReference>
<name>A0A1D9QFZ4_SCLS1</name>
<dbReference type="VEuPathDB" id="FungiDB:sscle_11g083130"/>
<protein>
    <submittedName>
        <fullName evidence="2">Uncharacterized protein</fullName>
    </submittedName>
</protein>
<dbReference type="AlphaFoldDB" id="A0A1D9QFZ4"/>
<gene>
    <name evidence="2" type="ORF">sscle_11g083130</name>
</gene>
<proteinExistence type="predicted"/>
<feature type="region of interest" description="Disordered" evidence="1">
    <location>
        <begin position="35"/>
        <end position="79"/>
    </location>
</feature>
<accession>A0A1D9QFZ4</accession>
<feature type="compositionally biased region" description="Basic and acidic residues" evidence="1">
    <location>
        <begin position="35"/>
        <end position="45"/>
    </location>
</feature>
<sequence length="79" mass="8551">MSTTTVSYPSPSLSSHETQDIDSLFTYAKLMHEHTRKQMEAADRSARRRSANADGTNAHATLRSGHESSTDSASPAGSR</sequence>